<evidence type="ECO:0000313" key="7">
    <source>
        <dbReference type="Proteomes" id="UP001165283"/>
    </source>
</evidence>
<dbReference type="EMBL" id="JAGSOV010000062">
    <property type="protein sequence ID" value="MCO1659143.1"/>
    <property type="molecule type" value="Genomic_DNA"/>
</dbReference>
<dbReference type="InterPro" id="IPR039697">
    <property type="entry name" value="Alcohol_dehydrogenase_Fe"/>
</dbReference>
<dbReference type="Pfam" id="PF25137">
    <property type="entry name" value="ADH_Fe_C"/>
    <property type="match status" value="1"/>
</dbReference>
<comment type="caution">
    <text evidence="6">The sequence shown here is derived from an EMBL/GenBank/DDBJ whole genome shotgun (WGS) entry which is preliminary data.</text>
</comment>
<evidence type="ECO:0000259" key="5">
    <source>
        <dbReference type="Pfam" id="PF25137"/>
    </source>
</evidence>
<dbReference type="CDD" id="cd08177">
    <property type="entry name" value="MAR"/>
    <property type="match status" value="1"/>
</dbReference>
<keyword evidence="3" id="KW-0520">NAD</keyword>
<evidence type="ECO:0000259" key="4">
    <source>
        <dbReference type="Pfam" id="PF00465"/>
    </source>
</evidence>
<name>A0ABT1A800_9PSEU</name>
<sequence>MGERGAVVEFSYDALPGRVVFGPGVARTRLADEVERLGARRLLLVASRRSADVVAAMVEPFRGRIAGTFDAVREHVPVETAQAAREAAARADADAVLCIGGGSTVGAAKAVALTTRIPVLAVPTTYAGSEVTPIWGMTENGRKTTGVDPAVLPRVVVYDPELTASLPRELAVASGLNAMAHGVEAFWAPRRNPVSSVIAEEGIAALASGLRADDPADLLRGAWLCGAAFAVAGSGLHHKLCHVLGGTFDLPHARTHAVVLPHVLALNAPGAPEAVARTARALGTADPVRGLRALADELGVPRGLRELGMAESDIDDAARLTEPAVPADNPVPVGGGALRRLVRAAWAGEDQRG</sequence>
<evidence type="ECO:0000256" key="1">
    <source>
        <dbReference type="ARBA" id="ARBA00007358"/>
    </source>
</evidence>
<dbReference type="Gene3D" id="1.20.1090.10">
    <property type="entry name" value="Dehydroquinate synthase-like - alpha domain"/>
    <property type="match status" value="1"/>
</dbReference>
<dbReference type="PANTHER" id="PTHR11496">
    <property type="entry name" value="ALCOHOL DEHYDROGENASE"/>
    <property type="match status" value="1"/>
</dbReference>
<dbReference type="InterPro" id="IPR056798">
    <property type="entry name" value="ADH_Fe_C"/>
</dbReference>
<protein>
    <submittedName>
        <fullName evidence="6">Maleylacetate reductase</fullName>
    </submittedName>
</protein>
<dbReference type="Pfam" id="PF00465">
    <property type="entry name" value="Fe-ADH"/>
    <property type="match status" value="1"/>
</dbReference>
<dbReference type="InterPro" id="IPR034786">
    <property type="entry name" value="MAR"/>
</dbReference>
<accession>A0ABT1A800</accession>
<dbReference type="SUPFAM" id="SSF56796">
    <property type="entry name" value="Dehydroquinate synthase-like"/>
    <property type="match status" value="1"/>
</dbReference>
<evidence type="ECO:0000256" key="2">
    <source>
        <dbReference type="ARBA" id="ARBA00023002"/>
    </source>
</evidence>
<evidence type="ECO:0000313" key="6">
    <source>
        <dbReference type="EMBL" id="MCO1659143.1"/>
    </source>
</evidence>
<dbReference type="Gene3D" id="3.40.50.1970">
    <property type="match status" value="1"/>
</dbReference>
<keyword evidence="7" id="KW-1185">Reference proteome</keyword>
<dbReference type="InterPro" id="IPR001670">
    <property type="entry name" value="ADH_Fe/GldA"/>
</dbReference>
<comment type="similarity">
    <text evidence="1">Belongs to the iron-containing alcohol dehydrogenase family.</text>
</comment>
<dbReference type="RefSeq" id="WP_252443814.1">
    <property type="nucleotide sequence ID" value="NZ_JAGSOV010000062.1"/>
</dbReference>
<feature type="domain" description="Fe-containing alcohol dehydrogenase-like C-terminal" evidence="5">
    <location>
        <begin position="172"/>
        <end position="333"/>
    </location>
</feature>
<keyword evidence="2" id="KW-0560">Oxidoreductase</keyword>
<reference evidence="6" key="1">
    <citation type="submission" date="2021-04" db="EMBL/GenBank/DDBJ databases">
        <title>Pseudonocardia sp. nov., isolated from sandy soil of mangrove forest.</title>
        <authorList>
            <person name="Zan Z."/>
            <person name="Huang R."/>
            <person name="Liu W."/>
        </authorList>
    </citation>
    <scope>NUCLEOTIDE SEQUENCE</scope>
    <source>
        <strain evidence="6">S2-4</strain>
    </source>
</reference>
<feature type="domain" description="Alcohol dehydrogenase iron-type/glycerol dehydrogenase GldA" evidence="4">
    <location>
        <begin position="16"/>
        <end position="160"/>
    </location>
</feature>
<proteinExistence type="inferred from homology"/>
<gene>
    <name evidence="6" type="ORF">KDL28_29140</name>
</gene>
<evidence type="ECO:0000256" key="3">
    <source>
        <dbReference type="ARBA" id="ARBA00023027"/>
    </source>
</evidence>
<dbReference type="Proteomes" id="UP001165283">
    <property type="component" value="Unassembled WGS sequence"/>
</dbReference>
<dbReference type="PANTHER" id="PTHR11496:SF102">
    <property type="entry name" value="ALCOHOL DEHYDROGENASE 4"/>
    <property type="match status" value="1"/>
</dbReference>
<organism evidence="6 7">
    <name type="scientific">Pseudonocardia humida</name>
    <dbReference type="NCBI Taxonomy" id="2800819"/>
    <lineage>
        <taxon>Bacteria</taxon>
        <taxon>Bacillati</taxon>
        <taxon>Actinomycetota</taxon>
        <taxon>Actinomycetes</taxon>
        <taxon>Pseudonocardiales</taxon>
        <taxon>Pseudonocardiaceae</taxon>
        <taxon>Pseudonocardia</taxon>
    </lineage>
</organism>